<evidence type="ECO:0000313" key="1">
    <source>
        <dbReference type="EMBL" id="MTV38512.1"/>
    </source>
</evidence>
<proteinExistence type="predicted"/>
<sequence>MMKRVTGFRLPAIGLAAIALLAGCGGGGGGSGGSGGAVQTIAFDFPGGATVAVPPAVATTQLVATASSGGPITFTSNTPTVCTVSGSTVSLLIAGECSVTATQPGYQGYAAASQSQLFVIPKRPQTIVFRNPGSQALDGQPATLSAAANTGRPVAFSTSTPTVCSVSGNALSKLANGLCVVTATQSGDDIFESVKLDRSIPIGTEKAPALTFLSGYQDTSTTKEQGSIGTYSGSNADGYWCGGSWCGSAVSADGGSFSYFYSIQPADPVGLNGYWGFTMMAGTLKEMNKGTDTLLGVRIDAQAALKFNLAQNSEWLSTGKNAINVDLYLGHYTLKDGKDCNVKLRAVVTPTQAAATDYSIGLRDKFTVNESCGLTGLDLWNELQDYPIAKIEFSAVNVNTTVSSTGTAAPTFTSKLTLTGAISFQ</sequence>
<dbReference type="OrthoDB" id="8737426at2"/>
<keyword evidence="2" id="KW-1185">Reference proteome</keyword>
<name>A0A6L6PHQ2_9BURK</name>
<dbReference type="PROSITE" id="PS51257">
    <property type="entry name" value="PROKAR_LIPOPROTEIN"/>
    <property type="match status" value="1"/>
</dbReference>
<dbReference type="Proteomes" id="UP000475582">
    <property type="component" value="Unassembled WGS sequence"/>
</dbReference>
<organism evidence="1 2">
    <name type="scientific">Duganella radicis</name>
    <dbReference type="NCBI Taxonomy" id="551988"/>
    <lineage>
        <taxon>Bacteria</taxon>
        <taxon>Pseudomonadati</taxon>
        <taxon>Pseudomonadota</taxon>
        <taxon>Betaproteobacteria</taxon>
        <taxon>Burkholderiales</taxon>
        <taxon>Oxalobacteraceae</taxon>
        <taxon>Telluria group</taxon>
        <taxon>Duganella</taxon>
    </lineage>
</organism>
<dbReference type="EMBL" id="WNKY01000012">
    <property type="protein sequence ID" value="MTV38512.1"/>
    <property type="molecule type" value="Genomic_DNA"/>
</dbReference>
<dbReference type="RefSeq" id="WP_155464049.1">
    <property type="nucleotide sequence ID" value="NZ_WNKY01000012.1"/>
</dbReference>
<protein>
    <submittedName>
        <fullName evidence="1">Uncharacterized protein</fullName>
    </submittedName>
</protein>
<reference evidence="1 2" key="1">
    <citation type="submission" date="2019-11" db="EMBL/GenBank/DDBJ databases">
        <title>Type strains purchased from KCTC, JCM and DSMZ.</title>
        <authorList>
            <person name="Lu H."/>
        </authorList>
    </citation>
    <scope>NUCLEOTIDE SEQUENCE [LARGE SCALE GENOMIC DNA]</scope>
    <source>
        <strain evidence="1 2">KCTC 22382</strain>
    </source>
</reference>
<gene>
    <name evidence="1" type="ORF">GM676_13090</name>
</gene>
<accession>A0A6L6PHQ2</accession>
<comment type="caution">
    <text evidence="1">The sequence shown here is derived from an EMBL/GenBank/DDBJ whole genome shotgun (WGS) entry which is preliminary data.</text>
</comment>
<evidence type="ECO:0000313" key="2">
    <source>
        <dbReference type="Proteomes" id="UP000475582"/>
    </source>
</evidence>
<dbReference type="AlphaFoldDB" id="A0A6L6PHQ2"/>